<name>F4L424_HALH1</name>
<dbReference type="HOGENOM" id="CLU_1352862_0_0_10"/>
<dbReference type="EMBL" id="CP002691">
    <property type="protein sequence ID" value="AEE49741.1"/>
    <property type="molecule type" value="Genomic_DNA"/>
</dbReference>
<reference key="2">
    <citation type="submission" date="2011-04" db="EMBL/GenBank/DDBJ databases">
        <title>Complete sequence of chromosome of Haliscomenobacter hydrossis DSM 1100.</title>
        <authorList>
            <consortium name="US DOE Joint Genome Institute (JGI-PGF)"/>
            <person name="Lucas S."/>
            <person name="Han J."/>
            <person name="Lapidus A."/>
            <person name="Bruce D."/>
            <person name="Goodwin L."/>
            <person name="Pitluck S."/>
            <person name="Peters L."/>
            <person name="Kyrpides N."/>
            <person name="Mavromatis K."/>
            <person name="Ivanova N."/>
            <person name="Ovchinnikova G."/>
            <person name="Pagani I."/>
            <person name="Daligault H."/>
            <person name="Detter J.C."/>
            <person name="Han C."/>
            <person name="Land M."/>
            <person name="Hauser L."/>
            <person name="Markowitz V."/>
            <person name="Cheng J.-F."/>
            <person name="Hugenholtz P."/>
            <person name="Woyke T."/>
            <person name="Wu D."/>
            <person name="Verbarg S."/>
            <person name="Frueling A."/>
            <person name="Brambilla E."/>
            <person name="Klenk H.-P."/>
            <person name="Eisen J.A."/>
        </authorList>
    </citation>
    <scope>NUCLEOTIDE SEQUENCE</scope>
    <source>
        <strain>DSM 1100</strain>
    </source>
</reference>
<evidence type="ECO:0000313" key="1">
    <source>
        <dbReference type="EMBL" id="AEE49741.1"/>
    </source>
</evidence>
<dbReference type="Proteomes" id="UP000008461">
    <property type="component" value="Chromosome"/>
</dbReference>
<dbReference type="eggNOG" id="COG4636">
    <property type="taxonomic scope" value="Bacteria"/>
</dbReference>
<proteinExistence type="predicted"/>
<dbReference type="KEGG" id="hhy:Halhy_1856"/>
<gene>
    <name evidence="1" type="ordered locus">Halhy_1856</name>
</gene>
<dbReference type="AlphaFoldDB" id="F4L424"/>
<accession>F4L424</accession>
<dbReference type="OrthoDB" id="942191at2"/>
<organism evidence="1 2">
    <name type="scientific">Haliscomenobacter hydrossis (strain ATCC 27775 / DSM 1100 / LMG 10767 / O)</name>
    <dbReference type="NCBI Taxonomy" id="760192"/>
    <lineage>
        <taxon>Bacteria</taxon>
        <taxon>Pseudomonadati</taxon>
        <taxon>Bacteroidota</taxon>
        <taxon>Saprospiria</taxon>
        <taxon>Saprospirales</taxon>
        <taxon>Haliscomenobacteraceae</taxon>
        <taxon>Haliscomenobacter</taxon>
    </lineage>
</organism>
<evidence type="ECO:0000313" key="2">
    <source>
        <dbReference type="Proteomes" id="UP000008461"/>
    </source>
</evidence>
<protein>
    <submittedName>
        <fullName evidence="1">Uncharacterized protein</fullName>
    </submittedName>
</protein>
<dbReference type="RefSeq" id="WP_013764294.1">
    <property type="nucleotide sequence ID" value="NC_015510.1"/>
</dbReference>
<keyword evidence="2" id="KW-1185">Reference proteome</keyword>
<reference evidence="1 2" key="1">
    <citation type="journal article" date="2011" name="Stand. Genomic Sci.">
        <title>Complete genome sequence of Haliscomenobacter hydrossis type strain (O).</title>
        <authorList>
            <consortium name="US DOE Joint Genome Institute (JGI-PGF)"/>
            <person name="Daligault H."/>
            <person name="Lapidus A."/>
            <person name="Zeytun A."/>
            <person name="Nolan M."/>
            <person name="Lucas S."/>
            <person name="Del Rio T.G."/>
            <person name="Tice H."/>
            <person name="Cheng J.F."/>
            <person name="Tapia R."/>
            <person name="Han C."/>
            <person name="Goodwin L."/>
            <person name="Pitluck S."/>
            <person name="Liolios K."/>
            <person name="Pagani I."/>
            <person name="Ivanova N."/>
            <person name="Huntemann M."/>
            <person name="Mavromatis K."/>
            <person name="Mikhailova N."/>
            <person name="Pati A."/>
            <person name="Chen A."/>
            <person name="Palaniappan K."/>
            <person name="Land M."/>
            <person name="Hauser L."/>
            <person name="Brambilla E.M."/>
            <person name="Rohde M."/>
            <person name="Verbarg S."/>
            <person name="Goker M."/>
            <person name="Bristow J."/>
            <person name="Eisen J.A."/>
            <person name="Markowitz V."/>
            <person name="Hugenholtz P."/>
            <person name="Kyrpides N.C."/>
            <person name="Klenk H.P."/>
            <person name="Woyke T."/>
        </authorList>
    </citation>
    <scope>NUCLEOTIDE SEQUENCE [LARGE SCALE GENOMIC DNA]</scope>
    <source>
        <strain evidence="2">ATCC 27775 / DSM 1100 / LMG 10767 / O</strain>
    </source>
</reference>
<sequence>MSEALSQAYPSQPVKIKGRKIPDNLIREVINGTAFYYPDFRAVLNKSKTLEEIMADSALQWTLKEGIGDKIKAQLDKKRFRFGRGEIGVHLGPRDNVGLDMAIFDRSELSKDDIGTTYVEVAPLAVIEIDVQVEMLDKNINVFEDYVLPKIQRLMDFGTQRFIWIFSRSQRVLIAETGKNWYFVSWREDVEFFEGMVFNVAQILEEEA</sequence>
<dbReference type="STRING" id="760192.Halhy_1856"/>